<protein>
    <submittedName>
        <fullName evidence="4">Reverse transcriptase domain-containing protein</fullName>
    </submittedName>
</protein>
<keyword evidence="3" id="KW-1185">Reference proteome</keyword>
<dbReference type="WBParaSite" id="NBR_0001954201-mRNA-1">
    <property type="protein sequence ID" value="NBR_0001954201-mRNA-1"/>
    <property type="gene ID" value="NBR_0001954201"/>
</dbReference>
<proteinExistence type="predicted"/>
<organism evidence="4">
    <name type="scientific">Nippostrongylus brasiliensis</name>
    <name type="common">Rat hookworm</name>
    <dbReference type="NCBI Taxonomy" id="27835"/>
    <lineage>
        <taxon>Eukaryota</taxon>
        <taxon>Metazoa</taxon>
        <taxon>Ecdysozoa</taxon>
        <taxon>Nematoda</taxon>
        <taxon>Chromadorea</taxon>
        <taxon>Rhabditida</taxon>
        <taxon>Rhabditina</taxon>
        <taxon>Rhabditomorpha</taxon>
        <taxon>Strongyloidea</taxon>
        <taxon>Heligmosomidae</taxon>
        <taxon>Nippostrongylus</taxon>
    </lineage>
</organism>
<reference evidence="2 3" key="2">
    <citation type="submission" date="2018-11" db="EMBL/GenBank/DDBJ databases">
        <authorList>
            <consortium name="Pathogen Informatics"/>
        </authorList>
    </citation>
    <scope>NUCLEOTIDE SEQUENCE [LARGE SCALE GENOMIC DNA]</scope>
</reference>
<evidence type="ECO:0000313" key="2">
    <source>
        <dbReference type="EMBL" id="VDL83277.1"/>
    </source>
</evidence>
<evidence type="ECO:0000313" key="4">
    <source>
        <dbReference type="WBParaSite" id="NBR_0001954201-mRNA-1"/>
    </source>
</evidence>
<sequence length="368" mass="41673">MQPSSHQATIAHLVDEGQRSAEYRERSLLMLGLNDESWQRGHCRTPAKAGRPGNVNTFEIRKINKKRIQRYDEHNVSLNSPRSLDSLKAALVREWQKIDVDYLQLTVEVKDQGNISVINGYAPTSAATNEEKEEFYELLERTVNDERVTTKLVYHCPRIRLLDECFSNTSTTIQLFDRKLTIPLEKGVRQGATISPKLFTTELQDAMKNLDWDAKGYPWMVNGLAIFASLTIYVVLISYSTAEAEEMLSELNVAASGVTRLVTINGVALQRVDSYVYLGRELTMENDLAAEIARRRRAAWALFSSIREVKGASLRASIFNTSVLPAMCYATETWPDNKSVTKAMSTTHRAPETCFLETSLRQQWQQGI</sequence>
<reference evidence="4" key="1">
    <citation type="submission" date="2017-02" db="UniProtKB">
        <authorList>
            <consortium name="WormBaseParasite"/>
        </authorList>
    </citation>
    <scope>IDENTIFICATION</scope>
</reference>
<dbReference type="PANTHER" id="PTHR47027:SF20">
    <property type="entry name" value="REVERSE TRANSCRIPTASE-LIKE PROTEIN WITH RNA-DIRECTED DNA POLYMERASE DOMAIN"/>
    <property type="match status" value="1"/>
</dbReference>
<feature type="transmembrane region" description="Helical" evidence="1">
    <location>
        <begin position="217"/>
        <end position="239"/>
    </location>
</feature>
<dbReference type="PANTHER" id="PTHR47027">
    <property type="entry name" value="REVERSE TRANSCRIPTASE DOMAIN-CONTAINING PROTEIN"/>
    <property type="match status" value="1"/>
</dbReference>
<gene>
    <name evidence="2" type="ORF">NBR_LOCUS19543</name>
</gene>
<dbReference type="STRING" id="27835.A0A0N4YQM0"/>
<dbReference type="Proteomes" id="UP000271162">
    <property type="component" value="Unassembled WGS sequence"/>
</dbReference>
<keyword evidence="1" id="KW-0472">Membrane</keyword>
<evidence type="ECO:0000313" key="3">
    <source>
        <dbReference type="Proteomes" id="UP000271162"/>
    </source>
</evidence>
<keyword evidence="1" id="KW-0812">Transmembrane</keyword>
<dbReference type="EMBL" id="UYSL01024267">
    <property type="protein sequence ID" value="VDL83277.1"/>
    <property type="molecule type" value="Genomic_DNA"/>
</dbReference>
<keyword evidence="1" id="KW-1133">Transmembrane helix</keyword>
<accession>A0A0N4YQM0</accession>
<evidence type="ECO:0000256" key="1">
    <source>
        <dbReference type="SAM" id="Phobius"/>
    </source>
</evidence>
<name>A0A0N4YQM0_NIPBR</name>
<dbReference type="AlphaFoldDB" id="A0A0N4YQM0"/>